<dbReference type="Proteomes" id="UP000319296">
    <property type="component" value="Unassembled WGS sequence"/>
</dbReference>
<keyword evidence="1" id="KW-0812">Transmembrane</keyword>
<dbReference type="EMBL" id="SGBB01000011">
    <property type="protein sequence ID" value="RZD18262.1"/>
    <property type="molecule type" value="Genomic_DNA"/>
</dbReference>
<evidence type="ECO:0000313" key="3">
    <source>
        <dbReference type="Proteomes" id="UP000319296"/>
    </source>
</evidence>
<dbReference type="AlphaFoldDB" id="A0A519BLV6"/>
<gene>
    <name evidence="2" type="ORF">EVG15_06570</name>
</gene>
<evidence type="ECO:0000256" key="1">
    <source>
        <dbReference type="SAM" id="Phobius"/>
    </source>
</evidence>
<keyword evidence="1" id="KW-1133">Transmembrane helix</keyword>
<sequence length="104" mass="11973">MTFFNAGVISILMSSLSYFIIISNFWEHYSITCCIVLFFKDMQFACQFSSNGQKRVLFSGISLQIRLYGAAGNYITEDRIIQKILTSVCILPTKLAVDKRYKYK</sequence>
<comment type="caution">
    <text evidence="2">The sequence shown here is derived from an EMBL/GenBank/DDBJ whole genome shotgun (WGS) entry which is preliminary data.</text>
</comment>
<feature type="transmembrane region" description="Helical" evidence="1">
    <location>
        <begin position="7"/>
        <end position="26"/>
    </location>
</feature>
<organism evidence="2 3">
    <name type="scientific">Candidatus Acididesulfobacter diazotrophicus</name>
    <dbReference type="NCBI Taxonomy" id="2597226"/>
    <lineage>
        <taxon>Bacteria</taxon>
        <taxon>Deltaproteobacteria</taxon>
        <taxon>Candidatus Acidulodesulfobacterales</taxon>
        <taxon>Candidatus Acididesulfobacter</taxon>
    </lineage>
</organism>
<protein>
    <submittedName>
        <fullName evidence="2">Uncharacterized protein</fullName>
    </submittedName>
</protein>
<keyword evidence="1" id="KW-0472">Membrane</keyword>
<reference evidence="2 3" key="1">
    <citation type="journal article" date="2019" name="ISME J.">
        <title>Insights into ecological role of a new deltaproteobacterial order Candidatus Acidulodesulfobacterales by metagenomics and metatranscriptomics.</title>
        <authorList>
            <person name="Tan S."/>
            <person name="Liu J."/>
            <person name="Fang Y."/>
            <person name="Hedlund B.P."/>
            <person name="Lian Z.H."/>
            <person name="Huang L.Y."/>
            <person name="Li J.T."/>
            <person name="Huang L.N."/>
            <person name="Li W.J."/>
            <person name="Jiang H.C."/>
            <person name="Dong H.L."/>
            <person name="Shu W.S."/>
        </authorList>
    </citation>
    <scope>NUCLEOTIDE SEQUENCE [LARGE SCALE GENOMIC DNA]</scope>
    <source>
        <strain evidence="2">AP1</strain>
    </source>
</reference>
<proteinExistence type="predicted"/>
<accession>A0A519BLV6</accession>
<name>A0A519BLV6_9DELT</name>
<evidence type="ECO:0000313" key="2">
    <source>
        <dbReference type="EMBL" id="RZD18262.1"/>
    </source>
</evidence>